<proteinExistence type="predicted"/>
<gene>
    <name evidence="2" type="ORF">H9651_05840</name>
</gene>
<dbReference type="InterPro" id="IPR007037">
    <property type="entry name" value="SIP_rossman_dom"/>
</dbReference>
<sequence>MTSADHNAAACRATRHTRVQHLIAADEHSLAELEALIATLPLCSTGRVFIEVPDDTWPTDLAVPPRMIVTWLDRSRRSGTPGTGRGCAPGAALTRAVTGWADEMLCTDDHATRVFLLGGYLGTADIVDHLTGHLGMPADGIRTPERFGLATAR</sequence>
<protein>
    <submittedName>
        <fullName evidence="2">SIP domain-containing protein</fullName>
    </submittedName>
</protein>
<dbReference type="Proteomes" id="UP000648352">
    <property type="component" value="Unassembled WGS sequence"/>
</dbReference>
<name>A0ABR8S0Z8_9MICO</name>
<reference evidence="2 3" key="1">
    <citation type="submission" date="2020-08" db="EMBL/GenBank/DDBJ databases">
        <title>A Genomic Blueprint of the Chicken Gut Microbiome.</title>
        <authorList>
            <person name="Gilroy R."/>
            <person name="Ravi A."/>
            <person name="Getino M."/>
            <person name="Pursley I."/>
            <person name="Horton D.L."/>
            <person name="Alikhan N.-F."/>
            <person name="Baker D."/>
            <person name="Gharbi K."/>
            <person name="Hall N."/>
            <person name="Watson M."/>
            <person name="Adriaenssens E.M."/>
            <person name="Foster-Nyarko E."/>
            <person name="Jarju S."/>
            <person name="Secka A."/>
            <person name="Antonio M."/>
            <person name="Oren A."/>
            <person name="Chaudhuri R."/>
            <person name="La Ragione R.M."/>
            <person name="Hildebrand F."/>
            <person name="Pallen M.J."/>
        </authorList>
    </citation>
    <scope>NUCLEOTIDE SEQUENCE [LARGE SCALE GENOMIC DNA]</scope>
    <source>
        <strain evidence="2 3">Sa4CUA7</strain>
    </source>
</reference>
<dbReference type="RefSeq" id="WP_191718281.1">
    <property type="nucleotide sequence ID" value="NZ_JACSQP010000003.1"/>
</dbReference>
<organism evidence="2 3">
    <name type="scientific">Microbacterium pullorum</name>
    <dbReference type="NCBI Taxonomy" id="2762236"/>
    <lineage>
        <taxon>Bacteria</taxon>
        <taxon>Bacillati</taxon>
        <taxon>Actinomycetota</taxon>
        <taxon>Actinomycetes</taxon>
        <taxon>Micrococcales</taxon>
        <taxon>Microbacteriaceae</taxon>
        <taxon>Microbacterium</taxon>
    </lineage>
</organism>
<comment type="caution">
    <text evidence="2">The sequence shown here is derived from an EMBL/GenBank/DDBJ whole genome shotgun (WGS) entry which is preliminary data.</text>
</comment>
<keyword evidence="3" id="KW-1185">Reference proteome</keyword>
<evidence type="ECO:0000259" key="1">
    <source>
        <dbReference type="Pfam" id="PF04954"/>
    </source>
</evidence>
<dbReference type="InterPro" id="IPR039261">
    <property type="entry name" value="FNR_nucleotide-bd"/>
</dbReference>
<dbReference type="Gene3D" id="3.40.50.80">
    <property type="entry name" value="Nucleotide-binding domain of ferredoxin-NADP reductase (FNR) module"/>
    <property type="match status" value="1"/>
</dbReference>
<evidence type="ECO:0000313" key="2">
    <source>
        <dbReference type="EMBL" id="MBD7957150.1"/>
    </source>
</evidence>
<accession>A0ABR8S0Z8</accession>
<evidence type="ECO:0000313" key="3">
    <source>
        <dbReference type="Proteomes" id="UP000648352"/>
    </source>
</evidence>
<feature type="domain" description="SIP-like Rossmann fold" evidence="1">
    <location>
        <begin position="20"/>
        <end position="97"/>
    </location>
</feature>
<dbReference type="Pfam" id="PF04954">
    <property type="entry name" value="SIP"/>
    <property type="match status" value="1"/>
</dbReference>
<dbReference type="EMBL" id="JACSQP010000003">
    <property type="protein sequence ID" value="MBD7957150.1"/>
    <property type="molecule type" value="Genomic_DNA"/>
</dbReference>